<evidence type="ECO:0000256" key="3">
    <source>
        <dbReference type="ARBA" id="ARBA00022729"/>
    </source>
</evidence>
<gene>
    <name evidence="8" type="ORF">KEM10_14980</name>
</gene>
<dbReference type="Gene3D" id="1.25.40.390">
    <property type="match status" value="1"/>
</dbReference>
<reference evidence="8 9" key="1">
    <citation type="journal article" date="2015" name="Int. J. Syst. Evol. Microbiol.">
        <title>Carboxylicivirga linearis sp. nov., isolated from a sea cucumber culture pond.</title>
        <authorList>
            <person name="Wang F.Q."/>
            <person name="Zhou Y.X."/>
            <person name="Lin X.Z."/>
            <person name="Chen G.J."/>
            <person name="Du Z.J."/>
        </authorList>
    </citation>
    <scope>NUCLEOTIDE SEQUENCE [LARGE SCALE GENOMIC DNA]</scope>
    <source>
        <strain evidence="8 9">FB218</strain>
    </source>
</reference>
<evidence type="ECO:0000256" key="5">
    <source>
        <dbReference type="ARBA" id="ARBA00023237"/>
    </source>
</evidence>
<dbReference type="InterPro" id="IPR011990">
    <property type="entry name" value="TPR-like_helical_dom_sf"/>
</dbReference>
<evidence type="ECO:0000313" key="8">
    <source>
        <dbReference type="EMBL" id="MBS2099597.1"/>
    </source>
</evidence>
<dbReference type="EMBL" id="JAGUCO010000012">
    <property type="protein sequence ID" value="MBS2099597.1"/>
    <property type="molecule type" value="Genomic_DNA"/>
</dbReference>
<keyword evidence="9" id="KW-1185">Reference proteome</keyword>
<evidence type="ECO:0000259" key="6">
    <source>
        <dbReference type="Pfam" id="PF07980"/>
    </source>
</evidence>
<proteinExistence type="inferred from homology"/>
<evidence type="ECO:0000256" key="4">
    <source>
        <dbReference type="ARBA" id="ARBA00023136"/>
    </source>
</evidence>
<evidence type="ECO:0000259" key="7">
    <source>
        <dbReference type="Pfam" id="PF14322"/>
    </source>
</evidence>
<dbReference type="Pfam" id="PF14322">
    <property type="entry name" value="SusD-like_3"/>
    <property type="match status" value="1"/>
</dbReference>
<feature type="domain" description="SusD-like N-terminal" evidence="7">
    <location>
        <begin position="90"/>
        <end position="220"/>
    </location>
</feature>
<dbReference type="PROSITE" id="PS51257">
    <property type="entry name" value="PROKAR_LIPOPROTEIN"/>
    <property type="match status" value="1"/>
</dbReference>
<accession>A0ABS5JXF5</accession>
<protein>
    <submittedName>
        <fullName evidence="8">RagB/SusD family nutrient uptake outer membrane protein</fullName>
    </submittedName>
</protein>
<dbReference type="Pfam" id="PF07980">
    <property type="entry name" value="SusD_RagB"/>
    <property type="match status" value="1"/>
</dbReference>
<evidence type="ECO:0000256" key="2">
    <source>
        <dbReference type="ARBA" id="ARBA00006275"/>
    </source>
</evidence>
<comment type="subcellular location">
    <subcellularLocation>
        <location evidence="1">Cell outer membrane</location>
    </subcellularLocation>
</comment>
<dbReference type="Proteomes" id="UP000708576">
    <property type="component" value="Unassembled WGS sequence"/>
</dbReference>
<dbReference type="SUPFAM" id="SSF48452">
    <property type="entry name" value="TPR-like"/>
    <property type="match status" value="1"/>
</dbReference>
<evidence type="ECO:0000313" key="9">
    <source>
        <dbReference type="Proteomes" id="UP000708576"/>
    </source>
</evidence>
<keyword evidence="4" id="KW-0472">Membrane</keyword>
<evidence type="ECO:0000256" key="1">
    <source>
        <dbReference type="ARBA" id="ARBA00004442"/>
    </source>
</evidence>
<keyword evidence="5" id="KW-0998">Cell outer membrane</keyword>
<keyword evidence="3" id="KW-0732">Signal</keyword>
<dbReference type="InterPro" id="IPR012944">
    <property type="entry name" value="SusD_RagB_dom"/>
</dbReference>
<dbReference type="InterPro" id="IPR033985">
    <property type="entry name" value="SusD-like_N"/>
</dbReference>
<comment type="caution">
    <text evidence="8">The sequence shown here is derived from an EMBL/GenBank/DDBJ whole genome shotgun (WGS) entry which is preliminary data.</text>
</comment>
<name>A0ABS5JXF5_9BACT</name>
<sequence length="552" mass="62757">MKLHIKINKVLASLILILVSITACTNLDEKLYSEIPEDDYEFQDEDIRAMFGSVYQELRWLYWGWNGTFDIYEESSDLIMTPLRIGVGWGDLYVTMHKHTYTPTTGHFWTVWNHSYRTISSCNQLLEYDLVKESATSSAELRGVRGLAYYLLLDNFRNVPMDTVFTHEPGFIPDQEDPQVVFDFVEQEMQFVKSALKDQEIEYGQFNYYAACMVLAKMYLNYNAWFGTDDNTYYQKAYEEVSEIINDGAFSLSASYTEPFMADGSSCPEVIYSIVYSFQYGATGNYLSNKALHGASSATFGLKAAPWNGSCGVPQFIDTYDPDDSRFTDTWLMGPQVDQGGSPITIEGTPLNYSQSVHSIDNPGAYQMEGARFKKYEIVSGEEGTYGDDVPFFRLTDAYMIKAECLLRLGGYNGETEQTAAEIVTMIRQRAFKSNPEKATRTVEQLKGPSVYNYGHQENTALEGEDDNWIITEEGGADIEFGGLLDDLAWEFVGEHHRRQDLIRFQLTNGNNVYTGKSRFCFDAHNNPQKNIFPIPQDFLDSNSKLVQNPGY</sequence>
<organism evidence="8 9">
    <name type="scientific">Carboxylicivirga linearis</name>
    <dbReference type="NCBI Taxonomy" id="1628157"/>
    <lineage>
        <taxon>Bacteria</taxon>
        <taxon>Pseudomonadati</taxon>
        <taxon>Bacteroidota</taxon>
        <taxon>Bacteroidia</taxon>
        <taxon>Marinilabiliales</taxon>
        <taxon>Marinilabiliaceae</taxon>
        <taxon>Carboxylicivirga</taxon>
    </lineage>
</organism>
<feature type="domain" description="RagB/SusD" evidence="6">
    <location>
        <begin position="230"/>
        <end position="552"/>
    </location>
</feature>
<comment type="similarity">
    <text evidence="2">Belongs to the SusD family.</text>
</comment>
<dbReference type="RefSeq" id="WP_212216838.1">
    <property type="nucleotide sequence ID" value="NZ_JAGUCO010000012.1"/>
</dbReference>